<feature type="region of interest" description="Disordered" evidence="8">
    <location>
        <begin position="1"/>
        <end position="263"/>
    </location>
</feature>
<feature type="compositionally biased region" description="Basic and acidic residues" evidence="8">
    <location>
        <begin position="131"/>
        <end position="149"/>
    </location>
</feature>
<dbReference type="InterPro" id="IPR014756">
    <property type="entry name" value="Ig_E-set"/>
</dbReference>
<comment type="similarity">
    <text evidence="7">Belongs to the inward rectifier-type potassium channel (TC 1.A.2.1) family.</text>
</comment>
<dbReference type="InterPro" id="IPR016449">
    <property type="entry name" value="K_chnl_inward-rec_Kir"/>
</dbReference>
<feature type="transmembrane region" description="Helical" evidence="9">
    <location>
        <begin position="330"/>
        <end position="352"/>
    </location>
</feature>
<keyword evidence="2 7" id="KW-0633">Potassium transport</keyword>
<reference evidence="10" key="1">
    <citation type="submission" date="2023-06" db="EMBL/GenBank/DDBJ databases">
        <title>Survivors Of The Sea: Transcriptome response of Skeletonema marinoi to long-term dormancy.</title>
        <authorList>
            <person name="Pinder M.I.M."/>
            <person name="Kourtchenko O."/>
            <person name="Robertson E.K."/>
            <person name="Larsson T."/>
            <person name="Maumus F."/>
            <person name="Osuna-Cruz C.M."/>
            <person name="Vancaester E."/>
            <person name="Stenow R."/>
            <person name="Vandepoele K."/>
            <person name="Ploug H."/>
            <person name="Bruchert V."/>
            <person name="Godhe A."/>
            <person name="Topel M."/>
        </authorList>
    </citation>
    <scope>NUCLEOTIDE SEQUENCE</scope>
    <source>
        <strain evidence="10">R05AC</strain>
    </source>
</reference>
<dbReference type="InterPro" id="IPR013518">
    <property type="entry name" value="K_chnl_inward-rec_Kir_cyto"/>
</dbReference>
<evidence type="ECO:0000256" key="1">
    <source>
        <dbReference type="ARBA" id="ARBA00022448"/>
    </source>
</evidence>
<gene>
    <name evidence="10" type="ORF">QTG54_011158</name>
</gene>
<keyword evidence="6 7" id="KW-0407">Ion channel</keyword>
<dbReference type="GO" id="GO:0005242">
    <property type="term" value="F:inward rectifier potassium channel activity"/>
    <property type="evidence" value="ECO:0007669"/>
    <property type="project" value="InterPro"/>
</dbReference>
<dbReference type="GO" id="GO:1990573">
    <property type="term" value="P:potassium ion import across plasma membrane"/>
    <property type="evidence" value="ECO:0007669"/>
    <property type="project" value="TreeGrafter"/>
</dbReference>
<name>A0AAD9D9K9_9STRA</name>
<evidence type="ECO:0000256" key="9">
    <source>
        <dbReference type="SAM" id="Phobius"/>
    </source>
</evidence>
<evidence type="ECO:0000256" key="3">
    <source>
        <dbReference type="ARBA" id="ARBA00022882"/>
    </source>
</evidence>
<dbReference type="AlphaFoldDB" id="A0AAD9D9K9"/>
<dbReference type="GO" id="GO:0005886">
    <property type="term" value="C:plasma membrane"/>
    <property type="evidence" value="ECO:0007669"/>
    <property type="project" value="TreeGrafter"/>
</dbReference>
<proteinExistence type="inferred from homology"/>
<evidence type="ECO:0000313" key="10">
    <source>
        <dbReference type="EMBL" id="KAK1737864.1"/>
    </source>
</evidence>
<organism evidence="10 11">
    <name type="scientific">Skeletonema marinoi</name>
    <dbReference type="NCBI Taxonomy" id="267567"/>
    <lineage>
        <taxon>Eukaryota</taxon>
        <taxon>Sar</taxon>
        <taxon>Stramenopiles</taxon>
        <taxon>Ochrophyta</taxon>
        <taxon>Bacillariophyta</taxon>
        <taxon>Coscinodiscophyceae</taxon>
        <taxon>Thalassiosirophycidae</taxon>
        <taxon>Thalassiosirales</taxon>
        <taxon>Skeletonemataceae</taxon>
        <taxon>Skeletonema</taxon>
        <taxon>Skeletonema marinoi-dohrnii complex</taxon>
    </lineage>
</organism>
<keyword evidence="9" id="KW-1133">Transmembrane helix</keyword>
<dbReference type="Proteomes" id="UP001224775">
    <property type="component" value="Unassembled WGS sequence"/>
</dbReference>
<sequence length="737" mass="81322">MDYASAAGGTMGGEKLRDSLTLSKESKKTGSRRKSIDNDKAPPIIRRGRSAVQFSSSTIKRDSSRILTQVMGDDSDDEASGGDANTSVRSIGIACSGGSALKKESKYSGGGGGRGSSKTTSFNVSGDDTNNDEKNDAADTKPTRGKFDLRPSFGFIDYDDTTTIDNDTDKEQAPPQQRRKSRSDNNRRGSAPPQFRGLAGPQDDSSTSDDGPGSAPRRVNSLNELSQRPAISRRSSCKSFMMDIDDDDDGDIGQSARSSRSALTNKMNAVRSLTHGHRQELRRVSMSMDKQIFIPPKNRNKGILSAFGHLLAGRVVDCVLWTYQAGYGKVMLLFLTFYVFNIFFWAGVMYAVDNSTGGRCIHDESFDASAFTSLERYEFAFELSWTTFTTVGYGAIGPAADVPRCYPIRLVCAFVAFTGVLFGSTTAAIMYSKLMRLLAKAHVTFSSTLCVQFGRGNEGSTVRFGQFNFRASVAPAVAMKSISMEDLLNDSDEDTNKREDPLSTSDEGFPVIEFRMVNDRANHEGSEIWDAQIRGIIQLKKDVNPSNKPNAKATGGESTLDLDKKAYYQFALTPDSHPHFSRIWYARHVLNAESPLLKREIRDMIVQEGGKWDKDFNTASEIRQCLNEFISLRITLSGTSAVSANTVFAEHVYEYEDVVVGWRFANMVYEQEPKRKLLRRLFPFGRGEAAEVKGNCETFTKVDKALIHDIVPQPGDDYEDLAETSTLAQLGGLFKRN</sequence>
<comment type="caution">
    <text evidence="10">The sequence shown here is derived from an EMBL/GenBank/DDBJ whole genome shotgun (WGS) entry which is preliminary data.</text>
</comment>
<feature type="compositionally biased region" description="Low complexity" evidence="8">
    <location>
        <begin position="200"/>
        <end position="216"/>
    </location>
</feature>
<evidence type="ECO:0000256" key="4">
    <source>
        <dbReference type="ARBA" id="ARBA00022958"/>
    </source>
</evidence>
<dbReference type="GO" id="GO:0034702">
    <property type="term" value="C:monoatomic ion channel complex"/>
    <property type="evidence" value="ECO:0007669"/>
    <property type="project" value="UniProtKB-KW"/>
</dbReference>
<feature type="compositionally biased region" description="Polar residues" evidence="8">
    <location>
        <begin position="119"/>
        <end position="128"/>
    </location>
</feature>
<keyword evidence="9" id="KW-0472">Membrane</keyword>
<dbReference type="SUPFAM" id="SSF81324">
    <property type="entry name" value="Voltage-gated potassium channels"/>
    <property type="match status" value="1"/>
</dbReference>
<keyword evidence="11" id="KW-1185">Reference proteome</keyword>
<keyword evidence="7 9" id="KW-0812">Transmembrane</keyword>
<dbReference type="GO" id="GO:0034765">
    <property type="term" value="P:regulation of monoatomic ion transmembrane transport"/>
    <property type="evidence" value="ECO:0007669"/>
    <property type="project" value="TreeGrafter"/>
</dbReference>
<keyword evidence="5 7" id="KW-0406">Ion transport</keyword>
<comment type="subcellular location">
    <subcellularLocation>
        <location evidence="7">Membrane</location>
        <topology evidence="7">Multi-pass membrane protein</topology>
    </subcellularLocation>
</comment>
<dbReference type="PANTHER" id="PTHR11767">
    <property type="entry name" value="INWARD RECTIFIER POTASSIUM CHANNEL"/>
    <property type="match status" value="1"/>
</dbReference>
<evidence type="ECO:0000313" key="11">
    <source>
        <dbReference type="Proteomes" id="UP001224775"/>
    </source>
</evidence>
<evidence type="ECO:0000256" key="7">
    <source>
        <dbReference type="RuleBase" id="RU003822"/>
    </source>
</evidence>
<protein>
    <submittedName>
        <fullName evidence="10">Potassium channel family protein</fullName>
    </submittedName>
</protein>
<dbReference type="Gene3D" id="2.60.40.1400">
    <property type="entry name" value="G protein-activated inward rectifier potassium channel 1"/>
    <property type="match status" value="1"/>
</dbReference>
<feature type="compositionally biased region" description="Acidic residues" evidence="8">
    <location>
        <begin position="157"/>
        <end position="166"/>
    </location>
</feature>
<evidence type="ECO:0000256" key="6">
    <source>
        <dbReference type="ARBA" id="ARBA00023303"/>
    </source>
</evidence>
<evidence type="ECO:0000256" key="5">
    <source>
        <dbReference type="ARBA" id="ARBA00023065"/>
    </source>
</evidence>
<evidence type="ECO:0000256" key="2">
    <source>
        <dbReference type="ARBA" id="ARBA00022538"/>
    </source>
</evidence>
<feature type="compositionally biased region" description="Basic and acidic residues" evidence="8">
    <location>
        <begin position="14"/>
        <end position="40"/>
    </location>
</feature>
<dbReference type="SUPFAM" id="SSF81296">
    <property type="entry name" value="E set domains"/>
    <property type="match status" value="1"/>
</dbReference>
<evidence type="ECO:0000256" key="8">
    <source>
        <dbReference type="SAM" id="MobiDB-lite"/>
    </source>
</evidence>
<keyword evidence="4 7" id="KW-0630">Potassium</keyword>
<keyword evidence="3 7" id="KW-0851">Voltage-gated channel</keyword>
<accession>A0AAD9D9K9</accession>
<keyword evidence="1 7" id="KW-0813">Transport</keyword>
<dbReference type="Gene3D" id="1.10.287.70">
    <property type="match status" value="1"/>
</dbReference>
<dbReference type="PANTHER" id="PTHR11767:SF102">
    <property type="entry name" value="INWARDLY RECTIFYING POTASSIUM CHANNEL 1, ISOFORM F"/>
    <property type="match status" value="1"/>
</dbReference>
<dbReference type="EMBL" id="JATAAI010000022">
    <property type="protein sequence ID" value="KAK1737864.1"/>
    <property type="molecule type" value="Genomic_DNA"/>
</dbReference>
<feature type="transmembrane region" description="Helical" evidence="9">
    <location>
        <begin position="408"/>
        <end position="431"/>
    </location>
</feature>